<name>A0A9W6G4Y4_9ACTN</name>
<evidence type="ECO:0000313" key="7">
    <source>
        <dbReference type="EMBL" id="GLI40373.1"/>
    </source>
</evidence>
<dbReference type="SUPFAM" id="SSF53850">
    <property type="entry name" value="Periplasmic binding protein-like II"/>
    <property type="match status" value="1"/>
</dbReference>
<keyword evidence="5" id="KW-0449">Lipoprotein</keyword>
<protein>
    <submittedName>
        <fullName evidence="7">Sugar ABC transporter substrate-binding protein</fullName>
    </submittedName>
</protein>
<keyword evidence="3" id="KW-0472">Membrane</keyword>
<dbReference type="RefSeq" id="WP_270116204.1">
    <property type="nucleotide sequence ID" value="NZ_BAAAOL010000009.1"/>
</dbReference>
<dbReference type="InterPro" id="IPR006059">
    <property type="entry name" value="SBP"/>
</dbReference>
<accession>A0A9W6G4Y4</accession>
<evidence type="ECO:0000256" key="2">
    <source>
        <dbReference type="ARBA" id="ARBA00022729"/>
    </source>
</evidence>
<proteinExistence type="predicted"/>
<gene>
    <name evidence="7" type="ORF">GALLR39Z86_02230</name>
</gene>
<keyword evidence="2 6" id="KW-0732">Signal</keyword>
<feature type="chain" id="PRO_5040871522" evidence="6">
    <location>
        <begin position="22"/>
        <end position="441"/>
    </location>
</feature>
<evidence type="ECO:0000256" key="4">
    <source>
        <dbReference type="ARBA" id="ARBA00023139"/>
    </source>
</evidence>
<sequence>MRPKKALAGVATFAAAAIALSGCTTGGAGDNDPSNTIDGEVEGDLKIITWRTDLVESGKFDEYIAAFEEKYPDVSVEVEGITDYAGEMTTRLSSDNYGDVIGIPAAIQPNQFDQFLEPLGEKAEFEATYRFLNGAAYDGTQYGLAIGGNANGVLYNKRVFEQAGITELPTTPEAFIAALQQVKDNTDAIPMYTNYKDGWPLGQSFGNLGGVTANPDASSEMAKDTAPWTEGKDMYAIDGLLYDAVAAGLTEEDPLTTNWEQSKIDIATGKIGTMTLGSWAISQMQAAAEDNGASADDIGYMAFPSNVDGTQHAVIGGDYNLAVSRHSESKAAAWAWIQWFIEESGFAENEAMISTVKAAPLPENLAGLEENGVQLMEMNAAPSGEEGLLNEVSSDSQVDLFGNIYRQELVDVARGAADGDKESFFADLNARWSESVERVAS</sequence>
<dbReference type="PANTHER" id="PTHR43649:SF33">
    <property type="entry name" value="POLYGALACTURONAN_RHAMNOGALACTURONAN-BINDING PROTEIN YTCQ"/>
    <property type="match status" value="1"/>
</dbReference>
<keyword evidence="8" id="KW-1185">Reference proteome</keyword>
<keyword evidence="4" id="KW-0564">Palmitate</keyword>
<dbReference type="AlphaFoldDB" id="A0A9W6G4Y4"/>
<keyword evidence="1" id="KW-1003">Cell membrane</keyword>
<dbReference type="EMBL" id="BSDT01000001">
    <property type="protein sequence ID" value="GLI40373.1"/>
    <property type="molecule type" value="Genomic_DNA"/>
</dbReference>
<dbReference type="PANTHER" id="PTHR43649">
    <property type="entry name" value="ARABINOSE-BINDING PROTEIN-RELATED"/>
    <property type="match status" value="1"/>
</dbReference>
<dbReference type="PROSITE" id="PS51257">
    <property type="entry name" value="PROKAR_LIPOPROTEIN"/>
    <property type="match status" value="1"/>
</dbReference>
<organism evidence="7 8">
    <name type="scientific">Glycomyces algeriensis</name>
    <dbReference type="NCBI Taxonomy" id="256037"/>
    <lineage>
        <taxon>Bacteria</taxon>
        <taxon>Bacillati</taxon>
        <taxon>Actinomycetota</taxon>
        <taxon>Actinomycetes</taxon>
        <taxon>Glycomycetales</taxon>
        <taxon>Glycomycetaceae</taxon>
        <taxon>Glycomyces</taxon>
    </lineage>
</organism>
<evidence type="ECO:0000256" key="6">
    <source>
        <dbReference type="SAM" id="SignalP"/>
    </source>
</evidence>
<dbReference type="Proteomes" id="UP001144313">
    <property type="component" value="Unassembled WGS sequence"/>
</dbReference>
<dbReference type="Gene3D" id="3.40.190.10">
    <property type="entry name" value="Periplasmic binding protein-like II"/>
    <property type="match status" value="2"/>
</dbReference>
<evidence type="ECO:0000256" key="3">
    <source>
        <dbReference type="ARBA" id="ARBA00023136"/>
    </source>
</evidence>
<reference evidence="7" key="1">
    <citation type="submission" date="2022-12" db="EMBL/GenBank/DDBJ databases">
        <title>Reference genome sequencing for broad-spectrum identification of bacterial and archaeal isolates by mass spectrometry.</title>
        <authorList>
            <person name="Sekiguchi Y."/>
            <person name="Tourlousse D.M."/>
        </authorList>
    </citation>
    <scope>NUCLEOTIDE SEQUENCE</scope>
    <source>
        <strain evidence="7">LLR39Z86</strain>
    </source>
</reference>
<dbReference type="InterPro" id="IPR050490">
    <property type="entry name" value="Bact_solute-bd_prot1"/>
</dbReference>
<evidence type="ECO:0000313" key="8">
    <source>
        <dbReference type="Proteomes" id="UP001144313"/>
    </source>
</evidence>
<comment type="caution">
    <text evidence="7">The sequence shown here is derived from an EMBL/GenBank/DDBJ whole genome shotgun (WGS) entry which is preliminary data.</text>
</comment>
<feature type="signal peptide" evidence="6">
    <location>
        <begin position="1"/>
        <end position="21"/>
    </location>
</feature>
<evidence type="ECO:0000256" key="1">
    <source>
        <dbReference type="ARBA" id="ARBA00022475"/>
    </source>
</evidence>
<evidence type="ECO:0000256" key="5">
    <source>
        <dbReference type="ARBA" id="ARBA00023288"/>
    </source>
</evidence>
<dbReference type="Pfam" id="PF01547">
    <property type="entry name" value="SBP_bac_1"/>
    <property type="match status" value="1"/>
</dbReference>